<dbReference type="InterPro" id="IPR010388">
    <property type="entry name" value="Anaerobic_Co-chelatase"/>
</dbReference>
<gene>
    <name evidence="3" type="primary">cbiK2</name>
    <name evidence="3" type="ordered locus">HRM2_07700</name>
</gene>
<evidence type="ECO:0000313" key="3">
    <source>
        <dbReference type="EMBL" id="ACN13884.1"/>
    </source>
</evidence>
<dbReference type="Gene3D" id="3.40.50.1400">
    <property type="match status" value="2"/>
</dbReference>
<dbReference type="GO" id="GO:0046872">
    <property type="term" value="F:metal ion binding"/>
    <property type="evidence" value="ECO:0007669"/>
    <property type="project" value="UniProtKB-KW"/>
</dbReference>
<dbReference type="EMBL" id="CP001087">
    <property type="protein sequence ID" value="ACN13884.1"/>
    <property type="molecule type" value="Genomic_DNA"/>
</dbReference>
<keyword evidence="3" id="KW-0456">Lyase</keyword>
<keyword evidence="4" id="KW-1185">Reference proteome</keyword>
<proteinExistence type="predicted"/>
<protein>
    <submittedName>
        <fullName evidence="3">CbiK2</fullName>
        <ecNumber evidence="3">4.99.1.3</ecNumber>
    </submittedName>
</protein>
<dbReference type="GO" id="GO:0019251">
    <property type="term" value="P:anaerobic cobalamin biosynthetic process"/>
    <property type="evidence" value="ECO:0007669"/>
    <property type="project" value="InterPro"/>
</dbReference>
<dbReference type="SUPFAM" id="SSF53800">
    <property type="entry name" value="Chelatase"/>
    <property type="match status" value="1"/>
</dbReference>
<dbReference type="STRING" id="177437.HRM2_07700"/>
<reference evidence="3 4" key="1">
    <citation type="journal article" date="2009" name="Environ. Microbiol.">
        <title>Genome sequence of Desulfobacterium autotrophicum HRM2, a marine sulfate reducer oxidizing organic carbon completely to carbon dioxide.</title>
        <authorList>
            <person name="Strittmatter A.W."/>
            <person name="Liesegang H."/>
            <person name="Rabus R."/>
            <person name="Decker I."/>
            <person name="Amann J."/>
            <person name="Andres S."/>
            <person name="Henne A."/>
            <person name="Fricke W.F."/>
            <person name="Martinez-Arias R."/>
            <person name="Bartels D."/>
            <person name="Goesmann A."/>
            <person name="Krause L."/>
            <person name="Puehler A."/>
            <person name="Klenk H.P."/>
            <person name="Richter M."/>
            <person name="Schuler M."/>
            <person name="Gloeckner F.O."/>
            <person name="Meyerdierks A."/>
            <person name="Gottschalk G."/>
            <person name="Amann R."/>
        </authorList>
    </citation>
    <scope>NUCLEOTIDE SEQUENCE [LARGE SCALE GENOMIC DNA]</scope>
    <source>
        <strain evidence="4">ATCC 43914 / DSM 3382 / HRM2</strain>
    </source>
</reference>
<dbReference type="CDD" id="cd03413">
    <property type="entry name" value="CbiK_C"/>
    <property type="match status" value="1"/>
</dbReference>
<evidence type="ECO:0000256" key="2">
    <source>
        <dbReference type="PIRSR" id="PIRSR033579-3"/>
    </source>
</evidence>
<keyword evidence="2" id="KW-0479">Metal-binding</keyword>
<dbReference type="Proteomes" id="UP000000442">
    <property type="component" value="Chromosome"/>
</dbReference>
<dbReference type="eggNOG" id="COG4822">
    <property type="taxonomic scope" value="Bacteria"/>
</dbReference>
<evidence type="ECO:0000256" key="1">
    <source>
        <dbReference type="PIRSR" id="PIRSR033579-1"/>
    </source>
</evidence>
<feature type="binding site" evidence="2">
    <location>
        <position position="140"/>
    </location>
    <ligand>
        <name>Co(2+)</name>
        <dbReference type="ChEBI" id="CHEBI:48828"/>
    </ligand>
</feature>
<dbReference type="EC" id="4.99.1.3" evidence="3"/>
<keyword evidence="2" id="KW-0170">Cobalt</keyword>
<dbReference type="GO" id="GO:0016852">
    <property type="term" value="F:sirohydrochlorin cobaltochelatase activity"/>
    <property type="evidence" value="ECO:0007669"/>
    <property type="project" value="UniProtKB-EC"/>
</dbReference>
<dbReference type="OrthoDB" id="9770331at2"/>
<feature type="active site" description="Proton acceptor" evidence="1">
    <location>
        <position position="140"/>
    </location>
</feature>
<dbReference type="AlphaFoldDB" id="C0QJN1"/>
<dbReference type="Pfam" id="PF06180">
    <property type="entry name" value="CbiK"/>
    <property type="match status" value="1"/>
</dbReference>
<dbReference type="PIRSF" id="PIRSF033579">
    <property type="entry name" value="Anaer_Co_chel"/>
    <property type="match status" value="1"/>
</dbReference>
<accession>C0QJN1</accession>
<evidence type="ECO:0000313" key="4">
    <source>
        <dbReference type="Proteomes" id="UP000000442"/>
    </source>
</evidence>
<dbReference type="RefSeq" id="WP_012663128.1">
    <property type="nucleotide sequence ID" value="NC_012108.1"/>
</dbReference>
<dbReference type="HOGENOM" id="CLU_036584_1_1_7"/>
<organism evidence="3 4">
    <name type="scientific">Desulforapulum autotrophicum (strain ATCC 43914 / DSM 3382 / VKM B-1955 / HRM2)</name>
    <name type="common">Desulfobacterium autotrophicum</name>
    <dbReference type="NCBI Taxonomy" id="177437"/>
    <lineage>
        <taxon>Bacteria</taxon>
        <taxon>Pseudomonadati</taxon>
        <taxon>Thermodesulfobacteriota</taxon>
        <taxon>Desulfobacteria</taxon>
        <taxon>Desulfobacterales</taxon>
        <taxon>Desulfobacteraceae</taxon>
        <taxon>Desulforapulum</taxon>
    </lineage>
</organism>
<sequence length="259" mass="28828">MMKTPIVLSAFGTTSRALDTYAFMDGIVREKFPDHDIRWAYTSRIVRHRLKGDSAAKVKHPSTVLDELFEQGYPWAVVQSMHLTWGHEFYRLVGDADQSDIRTSMGLPLLTAYDDYLKVSRALSLEISSDPQQATVLVGHGTDHPAWTSYLALDTILKNEYGPGIHVGVVDKEPSKDLLIEKLARSGVRQVSLIPLMLVAGVHVAEDLNGDEDSWKNAFNERDIAVTVTEKGVGYNPKIVDIFVDHIQQALDLIPGSDQ</sequence>
<feature type="binding site" evidence="2">
    <location>
        <position position="203"/>
    </location>
    <ligand>
        <name>Co(2+)</name>
        <dbReference type="ChEBI" id="CHEBI:48828"/>
    </ligand>
</feature>
<name>C0QJN1_DESAH</name>
<dbReference type="KEGG" id="dat:HRM2_07700"/>